<organism evidence="2 3">
    <name type="scientific">Couchioplanes caeruleus</name>
    <dbReference type="NCBI Taxonomy" id="56438"/>
    <lineage>
        <taxon>Bacteria</taxon>
        <taxon>Bacillati</taxon>
        <taxon>Actinomycetota</taxon>
        <taxon>Actinomycetes</taxon>
        <taxon>Micromonosporales</taxon>
        <taxon>Micromonosporaceae</taxon>
        <taxon>Couchioplanes</taxon>
    </lineage>
</organism>
<sequence length="56" mass="5832">MDDVVAGAGEGDGEEAAGADEVDDVDDSDLLSDDEVEDVVVDGLSELPLPERESLR</sequence>
<reference evidence="2 3" key="1">
    <citation type="submission" date="2018-11" db="EMBL/GenBank/DDBJ databases">
        <title>Sequencing the genomes of 1000 actinobacteria strains.</title>
        <authorList>
            <person name="Klenk H.-P."/>
        </authorList>
    </citation>
    <scope>NUCLEOTIDE SEQUENCE [LARGE SCALE GENOMIC DNA]</scope>
    <source>
        <strain evidence="2 3">DSM 43634</strain>
    </source>
</reference>
<evidence type="ECO:0000313" key="2">
    <source>
        <dbReference type="EMBL" id="ROP31827.1"/>
    </source>
</evidence>
<dbReference type="RefSeq" id="WP_244945694.1">
    <property type="nucleotide sequence ID" value="NZ_RJKL01000001.1"/>
</dbReference>
<dbReference type="AlphaFoldDB" id="A0A3N1GNK0"/>
<comment type="caution">
    <text evidence="2">The sequence shown here is derived from an EMBL/GenBank/DDBJ whole genome shotgun (WGS) entry which is preliminary data.</text>
</comment>
<gene>
    <name evidence="2" type="ORF">EDD30_4751</name>
</gene>
<dbReference type="Proteomes" id="UP000271683">
    <property type="component" value="Unassembled WGS sequence"/>
</dbReference>
<feature type="compositionally biased region" description="Acidic residues" evidence="1">
    <location>
        <begin position="11"/>
        <end position="40"/>
    </location>
</feature>
<accession>A0A3N1GNK0</accession>
<feature type="region of interest" description="Disordered" evidence="1">
    <location>
        <begin position="1"/>
        <end position="56"/>
    </location>
</feature>
<evidence type="ECO:0000313" key="3">
    <source>
        <dbReference type="Proteomes" id="UP000271683"/>
    </source>
</evidence>
<proteinExistence type="predicted"/>
<evidence type="ECO:0000256" key="1">
    <source>
        <dbReference type="SAM" id="MobiDB-lite"/>
    </source>
</evidence>
<protein>
    <submittedName>
        <fullName evidence="2">Uncharacterized protein</fullName>
    </submittedName>
</protein>
<dbReference type="EMBL" id="RJKL01000001">
    <property type="protein sequence ID" value="ROP31827.1"/>
    <property type="molecule type" value="Genomic_DNA"/>
</dbReference>
<name>A0A3N1GNK0_9ACTN</name>